<sequence>VGEEVLISGVIYTARDAAHKRLVDLIKKKKPLPFPLKDEIIYYTGPTPAKPPRPIGSCGPTTSFRMDSFTPLLLSKGLRGMIGKGSRSPEIIAFADLGLEAVYKLWVEDFPAIIGIDSRGEDLYNV</sequence>
<keyword evidence="2" id="KW-0456">Lyase</keyword>
<dbReference type="GO" id="GO:0016836">
    <property type="term" value="F:hydro-lyase activity"/>
    <property type="evidence" value="ECO:0007669"/>
    <property type="project" value="InterPro"/>
</dbReference>
<gene>
    <name evidence="4" type="ORF">E3J84_00260</name>
</gene>
<accession>A0A523S5F8</accession>
<evidence type="ECO:0000256" key="2">
    <source>
        <dbReference type="ARBA" id="ARBA00023239"/>
    </source>
</evidence>
<dbReference type="PANTHER" id="PTHR43351">
    <property type="entry name" value="L(+)-TARTRATE DEHYDRATASE SUBUNIT BETA"/>
    <property type="match status" value="1"/>
</dbReference>
<reference evidence="4 5" key="1">
    <citation type="submission" date="2019-03" db="EMBL/GenBank/DDBJ databases">
        <title>Metabolic potential of uncultured bacteria and archaea associated with petroleum seepage in deep-sea sediments.</title>
        <authorList>
            <person name="Dong X."/>
            <person name="Hubert C."/>
        </authorList>
    </citation>
    <scope>NUCLEOTIDE SEQUENCE [LARGE SCALE GENOMIC DNA]</scope>
    <source>
        <strain evidence="4">E44_bin7</strain>
    </source>
</reference>
<evidence type="ECO:0000259" key="3">
    <source>
        <dbReference type="Pfam" id="PF05683"/>
    </source>
</evidence>
<organism evidence="4 5">
    <name type="scientific">Aerophobetes bacterium</name>
    <dbReference type="NCBI Taxonomy" id="2030807"/>
    <lineage>
        <taxon>Bacteria</taxon>
        <taxon>Candidatus Aerophobota</taxon>
    </lineage>
</organism>
<dbReference type="InterPro" id="IPR036660">
    <property type="entry name" value="Fe-S_hydroAse_TtdB_cat_sf"/>
</dbReference>
<dbReference type="SUPFAM" id="SSF117457">
    <property type="entry name" value="FumA C-terminal domain-like"/>
    <property type="match status" value="1"/>
</dbReference>
<dbReference type="InterPro" id="IPR004647">
    <property type="entry name" value="Fe-S_hydro-lyase_TtdB-typ_cat"/>
</dbReference>
<dbReference type="AlphaFoldDB" id="A0A523S5F8"/>
<comment type="similarity">
    <text evidence="1">Belongs to the class-I fumarase family.</text>
</comment>
<evidence type="ECO:0000313" key="4">
    <source>
        <dbReference type="EMBL" id="TET13285.1"/>
    </source>
</evidence>
<dbReference type="EMBL" id="SOKJ01000015">
    <property type="protein sequence ID" value="TET13285.1"/>
    <property type="molecule type" value="Genomic_DNA"/>
</dbReference>
<feature type="non-terminal residue" evidence="4">
    <location>
        <position position="1"/>
    </location>
</feature>
<dbReference type="Pfam" id="PF05683">
    <property type="entry name" value="Fumerase_C"/>
    <property type="match status" value="1"/>
</dbReference>
<protein>
    <submittedName>
        <fullName evidence="4">TRZ/ATZ family protein</fullName>
    </submittedName>
</protein>
<dbReference type="Gene3D" id="3.20.130.10">
    <property type="entry name" value="Fe-S hydro-lyase, tartrate dehydratase beta-type, catalytic domain"/>
    <property type="match status" value="2"/>
</dbReference>
<evidence type="ECO:0000313" key="5">
    <source>
        <dbReference type="Proteomes" id="UP000316360"/>
    </source>
</evidence>
<comment type="caution">
    <text evidence="4">The sequence shown here is derived from an EMBL/GenBank/DDBJ whole genome shotgun (WGS) entry which is preliminary data.</text>
</comment>
<feature type="domain" description="Fe-S hydro-lyase tartrate dehydratase beta-type catalytic" evidence="3">
    <location>
        <begin position="1"/>
        <end position="92"/>
    </location>
</feature>
<dbReference type="PANTHER" id="PTHR43351:SF2">
    <property type="entry name" value="L(+)-TARTRATE DEHYDRATASE SUBUNIT BETA-RELATED"/>
    <property type="match status" value="1"/>
</dbReference>
<proteinExistence type="inferred from homology"/>
<evidence type="ECO:0000256" key="1">
    <source>
        <dbReference type="ARBA" id="ARBA00008876"/>
    </source>
</evidence>
<name>A0A523S5F8_UNCAE</name>
<dbReference type="Proteomes" id="UP000316360">
    <property type="component" value="Unassembled WGS sequence"/>
</dbReference>